<dbReference type="Proteomes" id="UP000674938">
    <property type="component" value="Unassembled WGS sequence"/>
</dbReference>
<proteinExistence type="inferred from homology"/>
<evidence type="ECO:0000313" key="3">
    <source>
        <dbReference type="Proteomes" id="UP000674938"/>
    </source>
</evidence>
<dbReference type="SUPFAM" id="SSF53067">
    <property type="entry name" value="Actin-like ATPase domain"/>
    <property type="match status" value="1"/>
</dbReference>
<name>A0A940PBU5_9ENTE</name>
<organism evidence="2 3">
    <name type="scientific">Vagococcus allomyrinae</name>
    <dbReference type="NCBI Taxonomy" id="2794353"/>
    <lineage>
        <taxon>Bacteria</taxon>
        <taxon>Bacillati</taxon>
        <taxon>Bacillota</taxon>
        <taxon>Bacilli</taxon>
        <taxon>Lactobacillales</taxon>
        <taxon>Enterococcaceae</taxon>
        <taxon>Vagococcus</taxon>
    </lineage>
</organism>
<evidence type="ECO:0000313" key="2">
    <source>
        <dbReference type="EMBL" id="MBP1041672.1"/>
    </source>
</evidence>
<dbReference type="PANTHER" id="PTHR18964:SF170">
    <property type="entry name" value="SUGAR KINASE"/>
    <property type="match status" value="1"/>
</dbReference>
<protein>
    <submittedName>
        <fullName evidence="2">ROK family protein</fullName>
    </submittedName>
</protein>
<dbReference type="InterPro" id="IPR043129">
    <property type="entry name" value="ATPase_NBD"/>
</dbReference>
<sequence>MNILTLLALDIGGSAVKHAIWHKDNLIEKDSFPTPLTRKSFYEAINELINNYRGKYHFSGVALSCPGDTDETTGMVNGISYVPFLHLGEFQQEFSEAVSLPVTMFNDANSAALAEMTMGIGVGHQEAVFLIIGSGVGLAVVHNGKIAMETSEKIDQLDKLVADGVKAFNNSKVSPVHIARRVSLKKLKMPSAIDGKDVFQLANDGDPIATKEVMSMYSSLAEIVISINGAFKPELIGIGGGISNNQELLPNLKKAVTNLLEKESGLLSIFKTLFNNQEDLPQPNIQLCQFKNDANLLGAIIHFNETKDLP</sequence>
<reference evidence="2" key="1">
    <citation type="submission" date="2020-12" db="EMBL/GenBank/DDBJ databases">
        <title>Vagococcus allomyrinae sp. nov. and Enterococcus lavae sp. nov., isolated from the larvae of Allomyrina dichotoma.</title>
        <authorList>
            <person name="Lee S.D."/>
        </authorList>
    </citation>
    <scope>NUCLEOTIDE SEQUENCE</scope>
    <source>
        <strain evidence="2">BWB3-3</strain>
    </source>
</reference>
<evidence type="ECO:0000256" key="1">
    <source>
        <dbReference type="ARBA" id="ARBA00006479"/>
    </source>
</evidence>
<dbReference type="Pfam" id="PF00480">
    <property type="entry name" value="ROK"/>
    <property type="match status" value="2"/>
</dbReference>
<keyword evidence="3" id="KW-1185">Reference proteome</keyword>
<dbReference type="AlphaFoldDB" id="A0A940PBU5"/>
<dbReference type="Gene3D" id="3.30.420.40">
    <property type="match status" value="2"/>
</dbReference>
<comment type="caution">
    <text evidence="2">The sequence shown here is derived from an EMBL/GenBank/DDBJ whole genome shotgun (WGS) entry which is preliminary data.</text>
</comment>
<dbReference type="EMBL" id="JAEEGA010000007">
    <property type="protein sequence ID" value="MBP1041672.1"/>
    <property type="molecule type" value="Genomic_DNA"/>
</dbReference>
<accession>A0A940PBU5</accession>
<gene>
    <name evidence="2" type="ORF">I6N95_11700</name>
</gene>
<comment type="similarity">
    <text evidence="1">Belongs to the ROK (NagC/XylR) family.</text>
</comment>
<dbReference type="PANTHER" id="PTHR18964">
    <property type="entry name" value="ROK (REPRESSOR, ORF, KINASE) FAMILY"/>
    <property type="match status" value="1"/>
</dbReference>
<dbReference type="InterPro" id="IPR000600">
    <property type="entry name" value="ROK"/>
</dbReference>